<dbReference type="PROSITE" id="PS00929">
    <property type="entry name" value="PIR_REPEAT_1"/>
    <property type="match status" value="1"/>
</dbReference>
<feature type="region of interest" description="Disordered" evidence="3">
    <location>
        <begin position="35"/>
        <end position="66"/>
    </location>
</feature>
<dbReference type="RefSeq" id="XP_002552032.1">
    <property type="nucleotide sequence ID" value="XM_002551986.1"/>
</dbReference>
<sequence length="91" mass="8676">MQFSTVAFAAASVAVVSAASTVQAISQIGDGQIQATTSAPATEPTTAPTTTASWTSSGNATIPTQTENGAAAMGSGFVAMAGLAAAGALLI</sequence>
<proteinExistence type="predicted"/>
<feature type="signal peptide" evidence="4">
    <location>
        <begin position="1"/>
        <end position="18"/>
    </location>
</feature>
<dbReference type="Proteomes" id="UP000002036">
    <property type="component" value="Chromosome B"/>
</dbReference>
<evidence type="ECO:0000256" key="3">
    <source>
        <dbReference type="SAM" id="MobiDB-lite"/>
    </source>
</evidence>
<dbReference type="KEGG" id="lth:KLTH0B05632g"/>
<dbReference type="Pfam" id="PF00399">
    <property type="entry name" value="PIR"/>
    <property type="match status" value="1"/>
</dbReference>
<evidence type="ECO:0000313" key="6">
    <source>
        <dbReference type="Proteomes" id="UP000002036"/>
    </source>
</evidence>
<dbReference type="GO" id="GO:0005199">
    <property type="term" value="F:structural constituent of cell wall"/>
    <property type="evidence" value="ECO:0007669"/>
    <property type="project" value="InterPro"/>
</dbReference>
<evidence type="ECO:0000256" key="2">
    <source>
        <dbReference type="ARBA" id="ARBA00022729"/>
    </source>
</evidence>
<dbReference type="FunCoup" id="C5DCT3">
    <property type="interactions" value="85"/>
</dbReference>
<feature type="chain" id="PRO_5002948668" evidence="4">
    <location>
        <begin position="19"/>
        <end position="91"/>
    </location>
</feature>
<keyword evidence="6" id="KW-1185">Reference proteome</keyword>
<name>C5DCT3_LACTC</name>
<evidence type="ECO:0000313" key="5">
    <source>
        <dbReference type="EMBL" id="CAR21594.1"/>
    </source>
</evidence>
<dbReference type="GeneID" id="8290871"/>
<keyword evidence="2 4" id="KW-0732">Signal</keyword>
<reference evidence="5 6" key="1">
    <citation type="journal article" date="2009" name="Genome Res.">
        <title>Comparative genomics of protoploid Saccharomycetaceae.</title>
        <authorList>
            <consortium name="The Genolevures Consortium"/>
            <person name="Souciet J.-L."/>
            <person name="Dujon B."/>
            <person name="Gaillardin C."/>
            <person name="Johnston M."/>
            <person name="Baret P.V."/>
            <person name="Cliften P."/>
            <person name="Sherman D.J."/>
            <person name="Weissenbach J."/>
            <person name="Westhof E."/>
            <person name="Wincker P."/>
            <person name="Jubin C."/>
            <person name="Poulain J."/>
            <person name="Barbe V."/>
            <person name="Segurens B."/>
            <person name="Artiguenave F."/>
            <person name="Anthouard V."/>
            <person name="Vacherie B."/>
            <person name="Val M.-E."/>
            <person name="Fulton R.S."/>
            <person name="Minx P."/>
            <person name="Wilson R."/>
            <person name="Durrens P."/>
            <person name="Jean G."/>
            <person name="Marck C."/>
            <person name="Martin T."/>
            <person name="Nikolski M."/>
            <person name="Rolland T."/>
            <person name="Seret M.-L."/>
            <person name="Casaregola S."/>
            <person name="Despons L."/>
            <person name="Fairhead C."/>
            <person name="Fischer G."/>
            <person name="Lafontaine I."/>
            <person name="Leh V."/>
            <person name="Lemaire M."/>
            <person name="de Montigny J."/>
            <person name="Neuveglise C."/>
            <person name="Thierry A."/>
            <person name="Blanc-Lenfle I."/>
            <person name="Bleykasten C."/>
            <person name="Diffels J."/>
            <person name="Fritsch E."/>
            <person name="Frangeul L."/>
            <person name="Goeffon A."/>
            <person name="Jauniaux N."/>
            <person name="Kachouri-Lafond R."/>
            <person name="Payen C."/>
            <person name="Potier S."/>
            <person name="Pribylova L."/>
            <person name="Ozanne C."/>
            <person name="Richard G.-F."/>
            <person name="Sacerdot C."/>
            <person name="Straub M.-L."/>
            <person name="Talla E."/>
        </authorList>
    </citation>
    <scope>NUCLEOTIDE SEQUENCE [LARGE SCALE GENOMIC DNA]</scope>
    <source>
        <strain evidence="6">ATCC 56472 / CBS 6340 / NRRL Y-8284</strain>
    </source>
</reference>
<dbReference type="AlphaFoldDB" id="C5DCT3"/>
<gene>
    <name evidence="5" type="ordered locus">KLTH0B05632g</name>
</gene>
<dbReference type="EMBL" id="CU928166">
    <property type="protein sequence ID" value="CAR21594.1"/>
    <property type="molecule type" value="Genomic_DNA"/>
</dbReference>
<evidence type="ECO:0000256" key="4">
    <source>
        <dbReference type="SAM" id="SignalP"/>
    </source>
</evidence>
<feature type="compositionally biased region" description="Low complexity" evidence="3">
    <location>
        <begin position="35"/>
        <end position="57"/>
    </location>
</feature>
<comment type="subcellular location">
    <subcellularLocation>
        <location evidence="1">Cell envelope</location>
    </subcellularLocation>
</comment>
<accession>C5DCT3</accession>
<dbReference type="HOGENOM" id="CLU_181669_0_0_1"/>
<dbReference type="PROSITE" id="PS50256">
    <property type="entry name" value="PIR_REPEAT_2"/>
    <property type="match status" value="1"/>
</dbReference>
<protein>
    <submittedName>
        <fullName evidence="5">KLTH0B05632p</fullName>
    </submittedName>
</protein>
<dbReference type="InParanoid" id="C5DCT3"/>
<organism evidence="5 6">
    <name type="scientific">Lachancea thermotolerans (strain ATCC 56472 / CBS 6340 / NRRL Y-8284)</name>
    <name type="common">Yeast</name>
    <name type="synonym">Kluyveromyces thermotolerans</name>
    <dbReference type="NCBI Taxonomy" id="559295"/>
    <lineage>
        <taxon>Eukaryota</taxon>
        <taxon>Fungi</taxon>
        <taxon>Dikarya</taxon>
        <taxon>Ascomycota</taxon>
        <taxon>Saccharomycotina</taxon>
        <taxon>Saccharomycetes</taxon>
        <taxon>Saccharomycetales</taxon>
        <taxon>Saccharomycetaceae</taxon>
        <taxon>Lachancea</taxon>
    </lineage>
</organism>
<dbReference type="InterPro" id="IPR000420">
    <property type="entry name" value="Yeast_PIR_rpt"/>
</dbReference>
<evidence type="ECO:0000256" key="1">
    <source>
        <dbReference type="ARBA" id="ARBA00004196"/>
    </source>
</evidence>